<protein>
    <recommendedName>
        <fullName evidence="3">Immunity protein 7 of polymorphic toxin system</fullName>
    </recommendedName>
</protein>
<sequence>MTITDITEGMNSSHEGYADMVANSVSFSLGRPLTNEEYTQIYSITECAISDAVQQLENSGAEDEKPLTQDQFNDLADYIYHWGVFTGPGGIQGHEFQALTVIYEPTDEPEGRKIYVGVRYPLAVYDFDTGFTTLRSLKEK</sequence>
<organism evidence="1 2">
    <name type="scientific">Erwinia aphidicola</name>
    <dbReference type="NCBI Taxonomy" id="68334"/>
    <lineage>
        <taxon>Bacteria</taxon>
        <taxon>Pseudomonadati</taxon>
        <taxon>Pseudomonadota</taxon>
        <taxon>Gammaproteobacteria</taxon>
        <taxon>Enterobacterales</taxon>
        <taxon>Erwiniaceae</taxon>
        <taxon>Erwinia</taxon>
    </lineage>
</organism>
<evidence type="ECO:0000313" key="2">
    <source>
        <dbReference type="Proteomes" id="UP001306592"/>
    </source>
</evidence>
<keyword evidence="2" id="KW-1185">Reference proteome</keyword>
<evidence type="ECO:0008006" key="3">
    <source>
        <dbReference type="Google" id="ProtNLM"/>
    </source>
</evidence>
<dbReference type="EMBL" id="JBANEI010000031">
    <property type="protein sequence ID" value="MEI2684515.1"/>
    <property type="molecule type" value="Genomic_DNA"/>
</dbReference>
<comment type="caution">
    <text evidence="1">The sequence shown here is derived from an EMBL/GenBank/DDBJ whole genome shotgun (WGS) entry which is preliminary data.</text>
</comment>
<proteinExistence type="predicted"/>
<name>A0ABU8DLZ6_ERWAP</name>
<dbReference type="RefSeq" id="WP_336204232.1">
    <property type="nucleotide sequence ID" value="NZ_JBANEI010000031.1"/>
</dbReference>
<evidence type="ECO:0000313" key="1">
    <source>
        <dbReference type="EMBL" id="MEI2684515.1"/>
    </source>
</evidence>
<accession>A0ABU8DLZ6</accession>
<dbReference type="Proteomes" id="UP001306592">
    <property type="component" value="Unassembled WGS sequence"/>
</dbReference>
<reference evidence="1 2" key="1">
    <citation type="submission" date="2024-02" db="EMBL/GenBank/DDBJ databases">
        <title>First report Erwinia aphidicola in onion in Chile.</title>
        <authorList>
            <person name="Valenzuela M."/>
            <person name="Pena M."/>
            <person name="Dutta B."/>
        </authorList>
    </citation>
    <scope>NUCLEOTIDE SEQUENCE [LARGE SCALE GENOMIC DNA]</scope>
    <source>
        <strain evidence="1 2">QCJ3A</strain>
    </source>
</reference>
<gene>
    <name evidence="1" type="ORF">V8N49_23120</name>
</gene>